<dbReference type="Pfam" id="PF02518">
    <property type="entry name" value="HATPase_c"/>
    <property type="match status" value="1"/>
</dbReference>
<dbReference type="PROSITE" id="PS50109">
    <property type="entry name" value="HIS_KIN"/>
    <property type="match status" value="1"/>
</dbReference>
<dbReference type="InterPro" id="IPR004358">
    <property type="entry name" value="Sig_transdc_His_kin-like_C"/>
</dbReference>
<evidence type="ECO:0000256" key="2">
    <source>
        <dbReference type="ARBA" id="ARBA00004236"/>
    </source>
</evidence>
<dbReference type="InterPro" id="IPR050351">
    <property type="entry name" value="BphY/WalK/GraS-like"/>
</dbReference>
<dbReference type="PANTHER" id="PTHR45453">
    <property type="entry name" value="PHOSPHATE REGULON SENSOR PROTEIN PHOR"/>
    <property type="match status" value="1"/>
</dbReference>
<name>A0A1R4EUT5_9MICO</name>
<dbReference type="PANTHER" id="PTHR45453:SF1">
    <property type="entry name" value="PHOSPHATE REGULON SENSOR PROTEIN PHOR"/>
    <property type="match status" value="1"/>
</dbReference>
<dbReference type="Gene3D" id="1.10.287.130">
    <property type="match status" value="1"/>
</dbReference>
<protein>
    <recommendedName>
        <fullName evidence="8">Sensor-like histidine kinase SenX3</fullName>
        <ecNumber evidence="3">2.7.13.3</ecNumber>
    </recommendedName>
</protein>
<evidence type="ECO:0000256" key="9">
    <source>
        <dbReference type="SAM" id="Phobius"/>
    </source>
</evidence>
<evidence type="ECO:0000256" key="7">
    <source>
        <dbReference type="ARBA" id="ARBA00023012"/>
    </source>
</evidence>
<dbReference type="SUPFAM" id="SSF55874">
    <property type="entry name" value="ATPase domain of HSP90 chaperone/DNA topoisomerase II/histidine kinase"/>
    <property type="match status" value="1"/>
</dbReference>
<dbReference type="PRINTS" id="PR00344">
    <property type="entry name" value="BCTRLSENSOR"/>
</dbReference>
<dbReference type="SUPFAM" id="SSF47384">
    <property type="entry name" value="Homodimeric domain of signal transducing histidine kinase"/>
    <property type="match status" value="1"/>
</dbReference>
<dbReference type="AlphaFoldDB" id="A0A1R4EUT5"/>
<evidence type="ECO:0000256" key="3">
    <source>
        <dbReference type="ARBA" id="ARBA00012438"/>
    </source>
</evidence>
<proteinExistence type="predicted"/>
<comment type="catalytic activity">
    <reaction evidence="1">
        <text>ATP + protein L-histidine = ADP + protein N-phospho-L-histidine.</text>
        <dbReference type="EC" id="2.7.13.3"/>
    </reaction>
</comment>
<evidence type="ECO:0000256" key="6">
    <source>
        <dbReference type="ARBA" id="ARBA00022777"/>
    </source>
</evidence>
<evidence type="ECO:0000256" key="1">
    <source>
        <dbReference type="ARBA" id="ARBA00000085"/>
    </source>
</evidence>
<feature type="domain" description="Histidine kinase" evidence="10">
    <location>
        <begin position="169"/>
        <end position="385"/>
    </location>
</feature>
<dbReference type="SMART" id="SM00388">
    <property type="entry name" value="HisKA"/>
    <property type="match status" value="1"/>
</dbReference>
<dbReference type="InterPro" id="IPR005467">
    <property type="entry name" value="His_kinase_dom"/>
</dbReference>
<keyword evidence="12" id="KW-1185">Reference proteome</keyword>
<dbReference type="EC" id="2.7.13.3" evidence="3"/>
<sequence>MRRTHHYAGCVDHPAALVLIAFGFGVAVTAVFCIVIYNAVKSSRSVLAMNVERIPEGVVDVVMALDSGGIILDRSNRVLEASSGALRLGLVAGEELSHKSLITIAEEAREAGEPLTRILEVSRGRFADATQMLLHVRAAPLGVRYLLLLIDDRTEEERLNSVRRDFIANVSHELKTPVGAISLLADAVEAAGDDLERVRSFTRRLQHESHRLGAMTKEIIDLTRIQAEDPLARPETVEIGAIVDAAIDANRVAADAKSIRLSGRVVDDVEVLGDPHMLTMALNNLVTNAVSYSQEHTHVGVGARVEGDLIEIAVTDKGIGIDPADQQRVFERFYRVDQARSRQTGGTGLGLSIVKHVVKSHGGTVSLWSRPGHGSTFTMRLPYVKPQA</sequence>
<dbReference type="GO" id="GO:0016036">
    <property type="term" value="P:cellular response to phosphate starvation"/>
    <property type="evidence" value="ECO:0007669"/>
    <property type="project" value="TreeGrafter"/>
</dbReference>
<keyword evidence="6" id="KW-0418">Kinase</keyword>
<organism evidence="11 12">
    <name type="scientific">Agrococcus casei LMG 22410</name>
    <dbReference type="NCBI Taxonomy" id="1255656"/>
    <lineage>
        <taxon>Bacteria</taxon>
        <taxon>Bacillati</taxon>
        <taxon>Actinomycetota</taxon>
        <taxon>Actinomycetes</taxon>
        <taxon>Micrococcales</taxon>
        <taxon>Microbacteriaceae</taxon>
        <taxon>Agrococcus</taxon>
    </lineage>
</organism>
<dbReference type="EMBL" id="FUHU01000004">
    <property type="protein sequence ID" value="SJM47346.1"/>
    <property type="molecule type" value="Genomic_DNA"/>
</dbReference>
<keyword evidence="4" id="KW-0597">Phosphoprotein</keyword>
<keyword evidence="9" id="KW-0812">Transmembrane</keyword>
<dbReference type="InterPro" id="IPR036097">
    <property type="entry name" value="HisK_dim/P_sf"/>
</dbReference>
<evidence type="ECO:0000313" key="12">
    <source>
        <dbReference type="Proteomes" id="UP000195787"/>
    </source>
</evidence>
<evidence type="ECO:0000256" key="8">
    <source>
        <dbReference type="ARBA" id="ARBA00039401"/>
    </source>
</evidence>
<dbReference type="InterPro" id="IPR036890">
    <property type="entry name" value="HATPase_C_sf"/>
</dbReference>
<dbReference type="GO" id="GO:0004721">
    <property type="term" value="F:phosphoprotein phosphatase activity"/>
    <property type="evidence" value="ECO:0007669"/>
    <property type="project" value="TreeGrafter"/>
</dbReference>
<dbReference type="CDD" id="cd00075">
    <property type="entry name" value="HATPase"/>
    <property type="match status" value="1"/>
</dbReference>
<evidence type="ECO:0000256" key="4">
    <source>
        <dbReference type="ARBA" id="ARBA00022553"/>
    </source>
</evidence>
<reference evidence="11 12" key="1">
    <citation type="submission" date="2017-02" db="EMBL/GenBank/DDBJ databases">
        <authorList>
            <person name="Peterson S.W."/>
        </authorList>
    </citation>
    <scope>NUCLEOTIDE SEQUENCE [LARGE SCALE GENOMIC DNA]</scope>
    <source>
        <strain evidence="11 12">LMG 22410</strain>
    </source>
</reference>
<feature type="transmembrane region" description="Helical" evidence="9">
    <location>
        <begin position="15"/>
        <end position="40"/>
    </location>
</feature>
<dbReference type="SMART" id="SM00387">
    <property type="entry name" value="HATPase_c"/>
    <property type="match status" value="1"/>
</dbReference>
<dbReference type="CDD" id="cd00082">
    <property type="entry name" value="HisKA"/>
    <property type="match status" value="1"/>
</dbReference>
<dbReference type="GO" id="GO:0005886">
    <property type="term" value="C:plasma membrane"/>
    <property type="evidence" value="ECO:0007669"/>
    <property type="project" value="UniProtKB-SubCell"/>
</dbReference>
<accession>A0A1R4EUT5</accession>
<keyword evidence="7" id="KW-0902">Two-component regulatory system</keyword>
<dbReference type="Gene3D" id="3.30.565.10">
    <property type="entry name" value="Histidine kinase-like ATPase, C-terminal domain"/>
    <property type="match status" value="1"/>
</dbReference>
<dbReference type="InterPro" id="IPR003661">
    <property type="entry name" value="HisK_dim/P_dom"/>
</dbReference>
<dbReference type="Pfam" id="PF00512">
    <property type="entry name" value="HisKA"/>
    <property type="match status" value="1"/>
</dbReference>
<dbReference type="GO" id="GO:0000155">
    <property type="term" value="F:phosphorelay sensor kinase activity"/>
    <property type="evidence" value="ECO:0007669"/>
    <property type="project" value="InterPro"/>
</dbReference>
<dbReference type="FunFam" id="3.30.565.10:FF:000006">
    <property type="entry name" value="Sensor histidine kinase WalK"/>
    <property type="match status" value="1"/>
</dbReference>
<evidence type="ECO:0000256" key="5">
    <source>
        <dbReference type="ARBA" id="ARBA00022679"/>
    </source>
</evidence>
<evidence type="ECO:0000313" key="11">
    <source>
        <dbReference type="EMBL" id="SJM47346.1"/>
    </source>
</evidence>
<keyword evidence="9" id="KW-1133">Transmembrane helix</keyword>
<evidence type="ECO:0000259" key="10">
    <source>
        <dbReference type="PROSITE" id="PS50109"/>
    </source>
</evidence>
<comment type="subcellular location">
    <subcellularLocation>
        <location evidence="2">Cell membrane</location>
    </subcellularLocation>
</comment>
<dbReference type="InterPro" id="IPR003594">
    <property type="entry name" value="HATPase_dom"/>
</dbReference>
<keyword evidence="9" id="KW-0472">Membrane</keyword>
<keyword evidence="5 11" id="KW-0808">Transferase</keyword>
<dbReference type="Proteomes" id="UP000195787">
    <property type="component" value="Unassembled WGS sequence"/>
</dbReference>
<gene>
    <name evidence="11" type="ORF">CZ674_00985</name>
</gene>